<dbReference type="HOGENOM" id="CLU_2756885_0_0_6"/>
<protein>
    <submittedName>
        <fullName evidence="2">Uncharacterized protein</fullName>
    </submittedName>
</protein>
<proteinExistence type="predicted"/>
<reference evidence="2" key="1">
    <citation type="journal article" date="2011" name="PLoS ONE">
        <title>The entomopathogenic bacterial endosymbionts xenorhabdus and photorhabdus: convergent lifestyles from divergent genomes.</title>
        <authorList>
            <person name="Chaston J.M."/>
            <person name="Suen G."/>
            <person name="Tucker S.L."/>
            <person name="Andersen A.W."/>
            <person name="Bhasin A."/>
            <person name="Bode E."/>
            <person name="Bode H.B."/>
            <person name="Brachmann A.O."/>
            <person name="Cowles C.E."/>
            <person name="Cowles K.N."/>
            <person name="Darby C."/>
            <person name="de Leon L."/>
            <person name="Drace K."/>
            <person name="Du Z."/>
            <person name="Givaudan A."/>
            <person name="Herbert Tran E.E."/>
            <person name="Jewell K.A."/>
            <person name="Knack J.J."/>
            <person name="Krasomil-Osterfeld K.C."/>
            <person name="Kukor R."/>
            <person name="Lanois A."/>
            <person name="Latreille P."/>
            <person name="Leimgruber N.K."/>
            <person name="Lipke C.M."/>
            <person name="Liu R."/>
            <person name="Lu X."/>
            <person name="Martens E.C."/>
            <person name="Marri P.R."/>
            <person name="Medigue C."/>
            <person name="Menard M.L."/>
            <person name="Miller N.M."/>
            <person name="Morales-Soto N."/>
            <person name="Norton S."/>
            <person name="Ogier J.C."/>
            <person name="Orchard S.S."/>
            <person name="Park D."/>
            <person name="Park Y."/>
            <person name="Qurollo B.A."/>
            <person name="Sugar D.R."/>
            <person name="Richards G.R."/>
            <person name="Rouy Z."/>
            <person name="Slominski B."/>
            <person name="Slominski K."/>
            <person name="Snyder H."/>
            <person name="Tjaden B.C."/>
            <person name="van der Hoeven R."/>
            <person name="Welch R.D."/>
            <person name="Wheeler C."/>
            <person name="Xiang B."/>
            <person name="Barbazuk B."/>
            <person name="Gaudriault S."/>
            <person name="Goodner B."/>
            <person name="Slater S.C."/>
            <person name="Forst S."/>
            <person name="Goldman B.S."/>
            <person name="Goodrich-Blair H."/>
        </authorList>
    </citation>
    <scope>NUCLEOTIDE SEQUENCE [LARGE SCALE GENOMIC DNA]</scope>
    <source>
        <strain evidence="2">SS-2004</strain>
    </source>
</reference>
<dbReference type="Proteomes" id="UP000002045">
    <property type="component" value="Chromosome"/>
</dbReference>
<dbReference type="EMBL" id="FN667741">
    <property type="protein sequence ID" value="CBJ82170.1"/>
    <property type="molecule type" value="Genomic_DNA"/>
</dbReference>
<sequence length="70" mass="7628">MPRRDNQARTDAGNAITNANTANQSAANANQNANSRLEKNQNGADIPNKPEFVNNLGLRDTVDNYRLSSN</sequence>
<dbReference type="KEGG" id="xbo:XBJ1_3046"/>
<organism evidence="2 3">
    <name type="scientific">Xenorhabdus bovienii (strain SS-2004)</name>
    <name type="common">Xenorhabdus nematophila subsp. bovienii</name>
    <dbReference type="NCBI Taxonomy" id="406818"/>
    <lineage>
        <taxon>Bacteria</taxon>
        <taxon>Pseudomonadati</taxon>
        <taxon>Pseudomonadota</taxon>
        <taxon>Gammaproteobacteria</taxon>
        <taxon>Enterobacterales</taxon>
        <taxon>Morganellaceae</taxon>
        <taxon>Xenorhabdus</taxon>
    </lineage>
</organism>
<dbReference type="AlphaFoldDB" id="D3V8K8"/>
<feature type="compositionally biased region" description="Low complexity" evidence="1">
    <location>
        <begin position="12"/>
        <end position="35"/>
    </location>
</feature>
<name>D3V8K8_XENBS</name>
<evidence type="ECO:0000313" key="2">
    <source>
        <dbReference type="EMBL" id="CBJ82170.1"/>
    </source>
</evidence>
<accession>D3V8K8</accession>
<dbReference type="STRING" id="406818.XBJ1_3046"/>
<dbReference type="RefSeq" id="WP_012989435.1">
    <property type="nucleotide sequence ID" value="NC_013892.1"/>
</dbReference>
<gene>
    <name evidence="2" type="ordered locus">XBJ1_3046</name>
</gene>
<feature type="region of interest" description="Disordered" evidence="1">
    <location>
        <begin position="1"/>
        <end position="57"/>
    </location>
</feature>
<evidence type="ECO:0000256" key="1">
    <source>
        <dbReference type="SAM" id="MobiDB-lite"/>
    </source>
</evidence>
<evidence type="ECO:0000313" key="3">
    <source>
        <dbReference type="Proteomes" id="UP000002045"/>
    </source>
</evidence>